<dbReference type="OrthoDB" id="9802649at2"/>
<dbReference type="GO" id="GO:0016758">
    <property type="term" value="F:hexosyltransferase activity"/>
    <property type="evidence" value="ECO:0007669"/>
    <property type="project" value="UniProtKB-ARBA"/>
</dbReference>
<feature type="domain" description="Glycosyltransferase 2-like" evidence="1">
    <location>
        <begin position="6"/>
        <end position="163"/>
    </location>
</feature>
<keyword evidence="3" id="KW-1185">Reference proteome</keyword>
<dbReference type="InterPro" id="IPR001173">
    <property type="entry name" value="Glyco_trans_2-like"/>
</dbReference>
<protein>
    <submittedName>
        <fullName evidence="2">Glycosyltransferase</fullName>
    </submittedName>
</protein>
<accession>A0A3G8LXP2</accession>
<dbReference type="AlphaFoldDB" id="A0A3G8LXP2"/>
<evidence type="ECO:0000313" key="3">
    <source>
        <dbReference type="Proteomes" id="UP000278035"/>
    </source>
</evidence>
<evidence type="ECO:0000313" key="2">
    <source>
        <dbReference type="EMBL" id="AZG74184.1"/>
    </source>
</evidence>
<keyword evidence="2" id="KW-0808">Transferase</keyword>
<gene>
    <name evidence="2" type="ORF">EGC82_16350</name>
</gene>
<dbReference type="EMBL" id="CP034015">
    <property type="protein sequence ID" value="AZG74184.1"/>
    <property type="molecule type" value="Genomic_DNA"/>
</dbReference>
<dbReference type="KEGG" id="slj:EGC82_16350"/>
<sequence length="315" mass="37262">MKPTISICCLIFNHEKYLNKSIDSFLSQKGSFNLEIVIFDDCSTDKSRALIGDYVKKFPEVFKLVYPERNIYSEGKTAYYNLISAATGEFIACCEGDDYWIDDFKLQKQLDYLIEFKDVNLVFHPALSLHTNNVIQDDEYGFYGEDITTKSFEDILRCSGGFMPMASIFTRKYLYLEWFNKYPDFFSESMWHSTIQILGAYKSKAVYLPDRMCVYRTMHEGSWSSSITQSSDALITDYKSFIKRNRKLNEIMNFEYKVIYDQVLIKRTEKVIRNRRLTNQQKNELIKLANYKFNWVTKIKFIFFKIISSVIRYVK</sequence>
<dbReference type="InterPro" id="IPR029044">
    <property type="entry name" value="Nucleotide-diphossugar_trans"/>
</dbReference>
<dbReference type="Proteomes" id="UP000278035">
    <property type="component" value="Chromosome"/>
</dbReference>
<evidence type="ECO:0000259" key="1">
    <source>
        <dbReference type="Pfam" id="PF00535"/>
    </source>
</evidence>
<dbReference type="PANTHER" id="PTHR22916:SF3">
    <property type="entry name" value="UDP-GLCNAC:BETAGAL BETA-1,3-N-ACETYLGLUCOSAMINYLTRANSFERASE-LIKE PROTEIN 1"/>
    <property type="match status" value="1"/>
</dbReference>
<dbReference type="SUPFAM" id="SSF53448">
    <property type="entry name" value="Nucleotide-diphospho-sugar transferases"/>
    <property type="match status" value="1"/>
</dbReference>
<proteinExistence type="predicted"/>
<reference evidence="3" key="1">
    <citation type="submission" date="2018-11" db="EMBL/GenBank/DDBJ databases">
        <title>Shewanella sp. M2.</title>
        <authorList>
            <person name="Hwang Y.J."/>
            <person name="Hwang C.Y."/>
        </authorList>
    </citation>
    <scope>NUCLEOTIDE SEQUENCE [LARGE SCALE GENOMIC DNA]</scope>
    <source>
        <strain evidence="3">LMG 19866</strain>
    </source>
</reference>
<name>A0A3G8LXP2_9GAMM</name>
<organism evidence="2 3">
    <name type="scientific">Shewanella livingstonensis</name>
    <dbReference type="NCBI Taxonomy" id="150120"/>
    <lineage>
        <taxon>Bacteria</taxon>
        <taxon>Pseudomonadati</taxon>
        <taxon>Pseudomonadota</taxon>
        <taxon>Gammaproteobacteria</taxon>
        <taxon>Alteromonadales</taxon>
        <taxon>Shewanellaceae</taxon>
        <taxon>Shewanella</taxon>
    </lineage>
</organism>
<dbReference type="Pfam" id="PF00535">
    <property type="entry name" value="Glycos_transf_2"/>
    <property type="match status" value="1"/>
</dbReference>
<dbReference type="PANTHER" id="PTHR22916">
    <property type="entry name" value="GLYCOSYLTRANSFERASE"/>
    <property type="match status" value="1"/>
</dbReference>
<dbReference type="RefSeq" id="WP_124731698.1">
    <property type="nucleotide sequence ID" value="NZ_CP034015.1"/>
</dbReference>
<dbReference type="Gene3D" id="3.90.550.10">
    <property type="entry name" value="Spore Coat Polysaccharide Biosynthesis Protein SpsA, Chain A"/>
    <property type="match status" value="1"/>
</dbReference>